<accession>U9T4T8</accession>
<proteinExistence type="predicted"/>
<reference evidence="1" key="1">
    <citation type="submission" date="2013-07" db="EMBL/GenBank/DDBJ databases">
        <title>The genome of an arbuscular mycorrhizal fungus provides insights into the evolution of the oldest plant symbiosis.</title>
        <authorList>
            <consortium name="DOE Joint Genome Institute"/>
            <person name="Tisserant E."/>
            <person name="Malbreil M."/>
            <person name="Kuo A."/>
            <person name="Kohler A."/>
            <person name="Symeonidi A."/>
            <person name="Balestrini R."/>
            <person name="Charron P."/>
            <person name="Duensing N."/>
            <person name="Frei-dit-Frey N."/>
            <person name="Gianinazzi-Pearson V."/>
            <person name="Gilbert B."/>
            <person name="Handa Y."/>
            <person name="Hijri M."/>
            <person name="Kaul R."/>
            <person name="Kawaguchi M."/>
            <person name="Krajinski F."/>
            <person name="Lammers P."/>
            <person name="Lapierre D."/>
            <person name="Masclaux F.G."/>
            <person name="Murat C."/>
            <person name="Morin E."/>
            <person name="Ndikumana S."/>
            <person name="Pagni M."/>
            <person name="Petitpierre D."/>
            <person name="Requena N."/>
            <person name="Rosikiewicz P."/>
            <person name="Riley R."/>
            <person name="Saito K."/>
            <person name="San Clemente H."/>
            <person name="Shapiro H."/>
            <person name="van Tuinen D."/>
            <person name="Becard G."/>
            <person name="Bonfante P."/>
            <person name="Paszkowski U."/>
            <person name="Shachar-Hill Y."/>
            <person name="Young J.P."/>
            <person name="Sanders I.R."/>
            <person name="Henrissat B."/>
            <person name="Rensing S.A."/>
            <person name="Grigoriev I.V."/>
            <person name="Corradi N."/>
            <person name="Roux C."/>
            <person name="Martin F."/>
        </authorList>
    </citation>
    <scope>NUCLEOTIDE SEQUENCE</scope>
    <source>
        <strain evidence="1">DAOM 197198</strain>
    </source>
</reference>
<name>U9T4T8_RHIID</name>
<evidence type="ECO:0000313" key="1">
    <source>
        <dbReference type="EMBL" id="ESA01343.1"/>
    </source>
</evidence>
<gene>
    <name evidence="1" type="ORF">GLOINDRAFT_806</name>
</gene>
<organism evidence="1">
    <name type="scientific">Rhizophagus irregularis (strain DAOM 181602 / DAOM 197198 / MUCL 43194)</name>
    <name type="common">Arbuscular mycorrhizal fungus</name>
    <name type="synonym">Glomus intraradices</name>
    <dbReference type="NCBI Taxonomy" id="747089"/>
    <lineage>
        <taxon>Eukaryota</taxon>
        <taxon>Fungi</taxon>
        <taxon>Fungi incertae sedis</taxon>
        <taxon>Mucoromycota</taxon>
        <taxon>Glomeromycotina</taxon>
        <taxon>Glomeromycetes</taxon>
        <taxon>Glomerales</taxon>
        <taxon>Glomeraceae</taxon>
        <taxon>Rhizophagus</taxon>
    </lineage>
</organism>
<dbReference type="AlphaFoldDB" id="U9T4T8"/>
<protein>
    <submittedName>
        <fullName evidence="1">Uncharacterized protein</fullName>
    </submittedName>
</protein>
<dbReference type="EMBL" id="KI296533">
    <property type="protein sequence ID" value="ESA01343.1"/>
    <property type="molecule type" value="Genomic_DNA"/>
</dbReference>
<sequence length="65" mass="7492">MFHFFRFPMLKNQISMKLCGREIRDSRITTVGFNVFESLKVALTIGEGILQSSMTPEKLKKVLVE</sequence>
<dbReference type="HOGENOM" id="CLU_2850854_0_0_1"/>